<dbReference type="Pfam" id="PF23598">
    <property type="entry name" value="LRR_14"/>
    <property type="match status" value="1"/>
</dbReference>
<dbReference type="InterPro" id="IPR058192">
    <property type="entry name" value="WHD_ROQ1-like"/>
</dbReference>
<evidence type="ECO:0000259" key="12">
    <source>
        <dbReference type="PROSITE" id="PS50104"/>
    </source>
</evidence>
<evidence type="ECO:0000256" key="5">
    <source>
        <dbReference type="ARBA" id="ARBA00022737"/>
    </source>
</evidence>
<dbReference type="OrthoDB" id="6161812at2759"/>
<evidence type="ECO:0000256" key="3">
    <source>
        <dbReference type="ARBA" id="ARBA00022614"/>
    </source>
</evidence>
<keyword evidence="8" id="KW-0520">NAD</keyword>
<dbReference type="SUPFAM" id="SSF52200">
    <property type="entry name" value="Toll/Interleukin receptor TIR domain"/>
    <property type="match status" value="1"/>
</dbReference>
<organism evidence="13 14">
    <name type="scientific">Solanum commersonii</name>
    <name type="common">Commerson's wild potato</name>
    <name type="synonym">Commerson's nightshade</name>
    <dbReference type="NCBI Taxonomy" id="4109"/>
    <lineage>
        <taxon>Eukaryota</taxon>
        <taxon>Viridiplantae</taxon>
        <taxon>Streptophyta</taxon>
        <taxon>Embryophyta</taxon>
        <taxon>Tracheophyta</taxon>
        <taxon>Spermatophyta</taxon>
        <taxon>Magnoliopsida</taxon>
        <taxon>eudicotyledons</taxon>
        <taxon>Gunneridae</taxon>
        <taxon>Pentapetalae</taxon>
        <taxon>asterids</taxon>
        <taxon>lamiids</taxon>
        <taxon>Solanales</taxon>
        <taxon>Solanaceae</taxon>
        <taxon>Solanoideae</taxon>
        <taxon>Solaneae</taxon>
        <taxon>Solanum</taxon>
    </lineage>
</organism>
<dbReference type="GO" id="GO:0061809">
    <property type="term" value="F:NAD+ nucleosidase activity, cyclic ADP-ribose generating"/>
    <property type="evidence" value="ECO:0007669"/>
    <property type="project" value="UniProtKB-EC"/>
</dbReference>
<feature type="domain" description="TIR" evidence="12">
    <location>
        <begin position="15"/>
        <end position="182"/>
    </location>
</feature>
<dbReference type="GO" id="GO:0007165">
    <property type="term" value="P:signal transduction"/>
    <property type="evidence" value="ECO:0007669"/>
    <property type="project" value="InterPro"/>
</dbReference>
<dbReference type="SMART" id="SM00364">
    <property type="entry name" value="LRR_BAC"/>
    <property type="match status" value="5"/>
</dbReference>
<accession>A0A9J5W0X5</accession>
<dbReference type="PRINTS" id="PR00364">
    <property type="entry name" value="DISEASERSIST"/>
</dbReference>
<evidence type="ECO:0000313" key="14">
    <source>
        <dbReference type="Proteomes" id="UP000824120"/>
    </source>
</evidence>
<keyword evidence="6" id="KW-0378">Hydrolase</keyword>
<dbReference type="InterPro" id="IPR055414">
    <property type="entry name" value="LRR_R13L4/SHOC2-like"/>
</dbReference>
<dbReference type="EC" id="3.2.2.6" evidence="2"/>
<name>A0A9J5W0X5_SOLCO</name>
<evidence type="ECO:0000256" key="10">
    <source>
        <dbReference type="ARBA" id="ARBA00023136"/>
    </source>
</evidence>
<dbReference type="FunFam" id="1.10.8.430:FF:000002">
    <property type="entry name" value="Disease resistance protein (TIR-NBS-LRR class)"/>
    <property type="match status" value="1"/>
</dbReference>
<dbReference type="EMBL" id="JACXVP010000012">
    <property type="protein sequence ID" value="KAG5569074.1"/>
    <property type="molecule type" value="Genomic_DNA"/>
</dbReference>
<evidence type="ECO:0000256" key="9">
    <source>
        <dbReference type="ARBA" id="ARBA00023054"/>
    </source>
</evidence>
<dbReference type="GO" id="GO:0016020">
    <property type="term" value="C:membrane"/>
    <property type="evidence" value="ECO:0007669"/>
    <property type="project" value="UniProtKB-SubCell"/>
</dbReference>
<dbReference type="PANTHER" id="PTHR11017:SF546">
    <property type="entry name" value="DISEASE RESISTANCE PROTEIN"/>
    <property type="match status" value="1"/>
</dbReference>
<dbReference type="PANTHER" id="PTHR11017">
    <property type="entry name" value="LEUCINE-RICH REPEAT-CONTAINING PROTEIN"/>
    <property type="match status" value="1"/>
</dbReference>
<keyword evidence="7" id="KW-0611">Plant defense</keyword>
<dbReference type="Pfam" id="PF20160">
    <property type="entry name" value="C-JID"/>
    <property type="match status" value="1"/>
</dbReference>
<dbReference type="Gene3D" id="3.80.10.10">
    <property type="entry name" value="Ribonuclease Inhibitor"/>
    <property type="match status" value="2"/>
</dbReference>
<dbReference type="Pfam" id="PF01255">
    <property type="entry name" value="Prenyltransf"/>
    <property type="match status" value="1"/>
</dbReference>
<evidence type="ECO:0000256" key="11">
    <source>
        <dbReference type="ARBA" id="ARBA00047304"/>
    </source>
</evidence>
<dbReference type="InterPro" id="IPR001441">
    <property type="entry name" value="UPP_synth-like"/>
</dbReference>
<dbReference type="InterPro" id="IPR035897">
    <property type="entry name" value="Toll_tir_struct_dom_sf"/>
</dbReference>
<evidence type="ECO:0000256" key="4">
    <source>
        <dbReference type="ARBA" id="ARBA00022679"/>
    </source>
</evidence>
<gene>
    <name evidence="13" type="ORF">H5410_058840</name>
</gene>
<comment type="catalytic activity">
    <reaction evidence="11">
        <text>NAD(+) + H2O = ADP-D-ribose + nicotinamide + H(+)</text>
        <dbReference type="Rhea" id="RHEA:16301"/>
        <dbReference type="ChEBI" id="CHEBI:15377"/>
        <dbReference type="ChEBI" id="CHEBI:15378"/>
        <dbReference type="ChEBI" id="CHEBI:17154"/>
        <dbReference type="ChEBI" id="CHEBI:57540"/>
        <dbReference type="ChEBI" id="CHEBI:57967"/>
        <dbReference type="EC" id="3.2.2.6"/>
    </reaction>
    <physiologicalReaction direction="left-to-right" evidence="11">
        <dbReference type="Rhea" id="RHEA:16302"/>
    </physiologicalReaction>
</comment>
<dbReference type="InterPro" id="IPR000157">
    <property type="entry name" value="TIR_dom"/>
</dbReference>
<keyword evidence="9" id="KW-0175">Coiled coil</keyword>
<dbReference type="Gene3D" id="3.40.50.10140">
    <property type="entry name" value="Toll/interleukin-1 receptor homology (TIR) domain"/>
    <property type="match status" value="1"/>
</dbReference>
<protein>
    <recommendedName>
        <fullName evidence="2">ADP-ribosyl cyclase/cyclic ADP-ribose hydrolase</fullName>
        <ecNumber evidence="2">3.2.2.6</ecNumber>
    </recommendedName>
</protein>
<dbReference type="InterPro" id="IPR044974">
    <property type="entry name" value="Disease_R_plants"/>
</dbReference>
<dbReference type="Gene3D" id="3.40.1180.10">
    <property type="entry name" value="Decaprenyl diphosphate synthase-like"/>
    <property type="match status" value="1"/>
</dbReference>
<dbReference type="Pfam" id="PF00931">
    <property type="entry name" value="NB-ARC"/>
    <property type="match status" value="1"/>
</dbReference>
<evidence type="ECO:0000256" key="7">
    <source>
        <dbReference type="ARBA" id="ARBA00022821"/>
    </source>
</evidence>
<sequence length="1441" mass="164709">MSYASVGMSSCTKDCKYDVFLSFRGEDTCKTFVSHLYDALHRKGIHVFKDDERLETGKSISDELLKAIEQSRIAIVIFSKSYASSTWCLKELAHIIKCRNELDQNVIPIFYDVSPSDVRLQNPPFAEAFSQHGEEFKDDAEKIKNWKDAFVIAGKIAGHDLKSYKDEADCIKKLIDDIFHKSLQGILHFPENLVGMKSQIEEVISLLDLESNDVCFIGIWGMGGIGKTEIASFLHQRLRHQFEADCFLGDVGTLYQKNGLTWLEQVVISKLLREKMTLTSKHEGMDIIKSMLHRKKVLFILDNVNHQEQLECLVGRAEWFGSGSRVILTARDKHLLISHIGDNVYEVQLLPENEALELFSRHAFREKSPKKGFMELSRQVVEYAGGLPLALKVLGSSFYKRDKEQWRDKIDRLKKIPHNDILGKLRISFDGLDKEEKRMFLDIACLYNHESRDYVERVFKSCGIHLIGIDYLVEKTLLSFDRYPRILMHNMITKMGENVAREEYANNRIWLPEEVRDLFAGKMKVEKVESMRTSEYQYFKDEVFKKMQSLQVLKIDKKYGLVNHSTITYLPSSLRWIDWENYRSSSLPENFEPLDLVGLSLVAGSLVKLWPISKKLSNLKYLDLSDNLGLTKTPNFGDIPNLETLILKWCKYLEEVHPSLGHCRMLTILHLKGCGKLKQLPKFVSMESLETLNLGECTSLEKFPKICGDMQSLSKLYVGSPWIRSLPLSLCGLSYLNLKDCIDLECIPNTIQNLESLWISGCNTIATLPNSLFESKKLEKLVIAHCSRLAELPISLGAHKKLLRLDLLGCENLKKLPNSIQMESLVDLHILNCPKLDTFSEINGDMYSLSELSLQSTRITELPSSIGNLSALKLLSLVGCEHLASLPKSLCNLNNLQWLHLRGCNILENLPENIGDLQELEELDARETAISQLPLSTTKLGKLNTLKFSHKHSSSFVLHQVSGLSSLTRLHLSNCNILGGLPEDLGSLHSLEYLVVKGNNISCLPKSIKKLLCLKYLNVQFCKSLNELPRELPPNLELLYADYRLALKSIRDLLINCFKLNLILTSWCGHEKSRCGTISTNQVNVLKCVQHFLRACIQCHFHQRTYFCISFPEGRIPESFGYQFINQSRISINLNPSWYTDKFMGFSICCYSNGWKAGVEATLICISDPERKHSLKCDIDHHRLNSLAPSVIFFYIPFKTWWLASDNKLGKSPLDYCLFEVCTMSRRKAYWGVRLEYENKVRRWRRKHLAMQSSKLFEVPQKDNAMMTEIGFSVRRYCGAITQTSKPPGARSYATSNRSVPKEDLLREGLQLELMPKHVAIIPDGNRRWTKERGLSPEKGHEAGKKVLGDLCRYCSKWGVKVLSAYVFSTENWSRPKPAEVTFLMMSYFERLIEEFMRFGMKMSIIGDRSNLPNSLKEMLKLPVDSGNHKGQHRASFCGST</sequence>
<dbReference type="SUPFAM" id="SSF64005">
    <property type="entry name" value="Undecaprenyl diphosphate synthase"/>
    <property type="match status" value="1"/>
</dbReference>
<dbReference type="Pfam" id="PF23282">
    <property type="entry name" value="WHD_ROQ1"/>
    <property type="match status" value="1"/>
</dbReference>
<keyword evidence="10" id="KW-0472">Membrane</keyword>
<dbReference type="SUPFAM" id="SSF52058">
    <property type="entry name" value="L domain-like"/>
    <property type="match status" value="2"/>
</dbReference>
<dbReference type="Proteomes" id="UP000824120">
    <property type="component" value="Chromosome 12"/>
</dbReference>
<evidence type="ECO:0000256" key="8">
    <source>
        <dbReference type="ARBA" id="ARBA00023027"/>
    </source>
</evidence>
<evidence type="ECO:0000313" key="13">
    <source>
        <dbReference type="EMBL" id="KAG5569074.1"/>
    </source>
</evidence>
<dbReference type="GO" id="GO:0006952">
    <property type="term" value="P:defense response"/>
    <property type="evidence" value="ECO:0007669"/>
    <property type="project" value="UniProtKB-KW"/>
</dbReference>
<keyword evidence="14" id="KW-1185">Reference proteome</keyword>
<dbReference type="Gene3D" id="3.40.50.300">
    <property type="entry name" value="P-loop containing nucleotide triphosphate hydrolases"/>
    <property type="match status" value="1"/>
</dbReference>
<comment type="caution">
    <text evidence="13">The sequence shown here is derived from an EMBL/GenBank/DDBJ whole genome shotgun (WGS) entry which is preliminary data.</text>
</comment>
<dbReference type="InterPro" id="IPR036424">
    <property type="entry name" value="UPP_synth-like_sf"/>
</dbReference>
<dbReference type="GO" id="GO:0005524">
    <property type="term" value="F:ATP binding"/>
    <property type="evidence" value="ECO:0007669"/>
    <property type="project" value="UniProtKB-KW"/>
</dbReference>
<dbReference type="SMART" id="SM00255">
    <property type="entry name" value="TIR"/>
    <property type="match status" value="1"/>
</dbReference>
<keyword evidence="4" id="KW-0808">Transferase</keyword>
<dbReference type="InterPro" id="IPR002182">
    <property type="entry name" value="NB-ARC"/>
</dbReference>
<dbReference type="InterPro" id="IPR027417">
    <property type="entry name" value="P-loop_NTPase"/>
</dbReference>
<keyword evidence="5" id="KW-0677">Repeat</keyword>
<keyword evidence="3" id="KW-0433">Leucine-rich repeat</keyword>
<dbReference type="InterPro" id="IPR042197">
    <property type="entry name" value="Apaf_helical"/>
</dbReference>
<evidence type="ECO:0000256" key="6">
    <source>
        <dbReference type="ARBA" id="ARBA00022801"/>
    </source>
</evidence>
<evidence type="ECO:0000256" key="1">
    <source>
        <dbReference type="ARBA" id="ARBA00004170"/>
    </source>
</evidence>
<dbReference type="SMART" id="SM00369">
    <property type="entry name" value="LRR_TYP"/>
    <property type="match status" value="6"/>
</dbReference>
<dbReference type="GO" id="GO:0016765">
    <property type="term" value="F:transferase activity, transferring alkyl or aryl (other than methyl) groups"/>
    <property type="evidence" value="ECO:0007669"/>
    <property type="project" value="InterPro"/>
</dbReference>
<dbReference type="SUPFAM" id="SSF52540">
    <property type="entry name" value="P-loop containing nucleoside triphosphate hydrolases"/>
    <property type="match status" value="1"/>
</dbReference>
<dbReference type="InterPro" id="IPR003591">
    <property type="entry name" value="Leu-rich_rpt_typical-subtyp"/>
</dbReference>
<dbReference type="PROSITE" id="PS50104">
    <property type="entry name" value="TIR"/>
    <property type="match status" value="1"/>
</dbReference>
<proteinExistence type="predicted"/>
<dbReference type="FunFam" id="3.40.50.10140:FF:000007">
    <property type="entry name" value="Disease resistance protein (TIR-NBS-LRR class)"/>
    <property type="match status" value="1"/>
</dbReference>
<dbReference type="Pfam" id="PF01582">
    <property type="entry name" value="TIR"/>
    <property type="match status" value="1"/>
</dbReference>
<dbReference type="InterPro" id="IPR032675">
    <property type="entry name" value="LRR_dom_sf"/>
</dbReference>
<evidence type="ECO:0000256" key="2">
    <source>
        <dbReference type="ARBA" id="ARBA00011982"/>
    </source>
</evidence>
<dbReference type="GO" id="GO:0043531">
    <property type="term" value="F:ADP binding"/>
    <property type="evidence" value="ECO:0007669"/>
    <property type="project" value="InterPro"/>
</dbReference>
<dbReference type="Gene3D" id="1.10.8.430">
    <property type="entry name" value="Helical domain of apoptotic protease-activating factors"/>
    <property type="match status" value="1"/>
</dbReference>
<dbReference type="InterPro" id="IPR045344">
    <property type="entry name" value="C-JID"/>
</dbReference>
<comment type="subcellular location">
    <subcellularLocation>
        <location evidence="1">Membrane</location>
        <topology evidence="1">Peripheral membrane protein</topology>
    </subcellularLocation>
</comment>
<dbReference type="GO" id="GO:0051707">
    <property type="term" value="P:response to other organism"/>
    <property type="evidence" value="ECO:0007669"/>
    <property type="project" value="UniProtKB-ARBA"/>
</dbReference>
<reference evidence="13 14" key="1">
    <citation type="submission" date="2020-09" db="EMBL/GenBank/DDBJ databases">
        <title>De no assembly of potato wild relative species, Solanum commersonii.</title>
        <authorList>
            <person name="Cho K."/>
        </authorList>
    </citation>
    <scope>NUCLEOTIDE SEQUENCE [LARGE SCALE GENOMIC DNA]</scope>
    <source>
        <strain evidence="13">LZ3.2</strain>
        <tissue evidence="13">Leaf</tissue>
    </source>
</reference>